<accession>Q2NU03</accession>
<feature type="signal peptide" evidence="1">
    <location>
        <begin position="1"/>
        <end position="19"/>
    </location>
</feature>
<dbReference type="STRING" id="343509.SG1097"/>
<dbReference type="RefSeq" id="WP_011410957.1">
    <property type="nucleotide sequence ID" value="NC_007712.1"/>
</dbReference>
<feature type="chain" id="PRO_5014308744" evidence="1">
    <location>
        <begin position="20"/>
        <end position="213"/>
    </location>
</feature>
<protein>
    <submittedName>
        <fullName evidence="3 4">Lipoprotein</fullName>
    </submittedName>
</protein>
<evidence type="ECO:0000313" key="6">
    <source>
        <dbReference type="Proteomes" id="UP000245838"/>
    </source>
</evidence>
<reference evidence="4 6" key="2">
    <citation type="submission" date="2015-05" db="EMBL/GenBank/DDBJ databases">
        <authorList>
            <person name="Goodhead I."/>
        </authorList>
    </citation>
    <scope>NUCLEOTIDE SEQUENCE [LARGE SCALE GENOMIC DNA]</scope>
    <source>
        <strain evidence="4">B4</strain>
        <strain evidence="6">morsitans</strain>
    </source>
</reference>
<dbReference type="NCBIfam" id="NF007824">
    <property type="entry name" value="PRK10533.1"/>
    <property type="match status" value="1"/>
</dbReference>
<evidence type="ECO:0000313" key="5">
    <source>
        <dbReference type="Proteomes" id="UP000001932"/>
    </source>
</evidence>
<evidence type="ECO:0000256" key="1">
    <source>
        <dbReference type="SAM" id="SignalP"/>
    </source>
</evidence>
<feature type="domain" description="DUF3828" evidence="2">
    <location>
        <begin position="40"/>
        <end position="164"/>
    </location>
</feature>
<dbReference type="Proteomes" id="UP000245838">
    <property type="component" value="Chromosome sggmmb4_Chromosome"/>
</dbReference>
<keyword evidence="5" id="KW-1185">Reference proteome</keyword>
<dbReference type="Pfam" id="PF12883">
    <property type="entry name" value="DUF3828"/>
    <property type="match status" value="1"/>
</dbReference>
<gene>
    <name evidence="4" type="primary">ybjP</name>
    <name evidence="3" type="ordered locus">SG1097</name>
    <name evidence="4" type="ORF">SGGMMB4_02443</name>
</gene>
<proteinExistence type="predicted"/>
<dbReference type="BioCyc" id="SGLO343509:SGP1_RS09440-MONOMER"/>
<dbReference type="EMBL" id="LN854557">
    <property type="protein sequence ID" value="CRL44991.1"/>
    <property type="molecule type" value="Genomic_DNA"/>
</dbReference>
<dbReference type="InterPro" id="IPR024289">
    <property type="entry name" value="DUF3828"/>
</dbReference>
<name>Q2NU03_SODGM</name>
<dbReference type="HOGENOM" id="CLU_126623_0_0_6"/>
<dbReference type="eggNOG" id="ENOG502ZYT8">
    <property type="taxonomic scope" value="Bacteria"/>
</dbReference>
<dbReference type="OrthoDB" id="6076941at2"/>
<evidence type="ECO:0000313" key="3">
    <source>
        <dbReference type="EMBL" id="BAE74372.1"/>
    </source>
</evidence>
<evidence type="ECO:0000259" key="2">
    <source>
        <dbReference type="Pfam" id="PF12883"/>
    </source>
</evidence>
<keyword evidence="3" id="KW-0449">Lipoprotein</keyword>
<dbReference type="KEGG" id="sgl:SG1097"/>
<dbReference type="EMBL" id="AP008232">
    <property type="protein sequence ID" value="BAE74372.1"/>
    <property type="molecule type" value="Genomic_DNA"/>
</dbReference>
<evidence type="ECO:0000313" key="4">
    <source>
        <dbReference type="EMBL" id="CRL44991.1"/>
    </source>
</evidence>
<dbReference type="Proteomes" id="UP000001932">
    <property type="component" value="Chromosome"/>
</dbReference>
<organism evidence="3 5">
    <name type="scientific">Sodalis glossinidius (strain morsitans)</name>
    <dbReference type="NCBI Taxonomy" id="343509"/>
    <lineage>
        <taxon>Bacteria</taxon>
        <taxon>Pseudomonadati</taxon>
        <taxon>Pseudomonadota</taxon>
        <taxon>Gammaproteobacteria</taxon>
        <taxon>Enterobacterales</taxon>
        <taxon>Bruguierivoracaceae</taxon>
        <taxon>Sodalis</taxon>
    </lineage>
</organism>
<dbReference type="AlphaFoldDB" id="Q2NU03"/>
<reference evidence="3 5" key="1">
    <citation type="journal article" date="2006" name="Genome Res.">
        <title>Massive genome erosion and functional adaptations provide insights into the symbiotic lifestyle of Sodalis glossinidius in the tsetse host.</title>
        <authorList>
            <person name="Toh H."/>
            <person name="Weiss B.L."/>
            <person name="Perkin S.A.H."/>
            <person name="Yamashita A."/>
            <person name="Oshima K."/>
            <person name="Hattori M."/>
            <person name="Aksoy S."/>
        </authorList>
    </citation>
    <scope>NUCLEOTIDE SEQUENCE [LARGE SCALE GENOMIC DNA]</scope>
    <source>
        <strain evidence="5">morsitans</strain>
        <strain evidence="3">Morsitans</strain>
    </source>
</reference>
<dbReference type="PROSITE" id="PS51257">
    <property type="entry name" value="PROKAR_LIPOPROTEIN"/>
    <property type="match status" value="1"/>
</dbReference>
<keyword evidence="1" id="KW-0732">Signal</keyword>
<sequence length="213" mass="23200">MKKTSLVLLPLMLTLSACSAVKPAYDDVGSRSAPCVQGGPDSVAQQFFDLRLQPGNQGKPDTATLARYRPYFSTALYHSLAEDSRNAQKLARLPVMDIFSGDSIGPTTADVHSASRIPNTDAKNIPLRGYVATAKRRQSECRLEVEVLMIREGTCWVVDDVRYLGAAPPATAGTLRKRWRHADLTLCPDSKARGALTPFIFPSAIALMRPPEA</sequence>